<evidence type="ECO:0000256" key="2">
    <source>
        <dbReference type="SAM" id="Phobius"/>
    </source>
</evidence>
<dbReference type="AlphaFoldDB" id="A0A7Y0HWR0"/>
<feature type="compositionally biased region" description="Polar residues" evidence="1">
    <location>
        <begin position="35"/>
        <end position="44"/>
    </location>
</feature>
<reference evidence="3 4" key="1">
    <citation type="submission" date="2020-02" db="EMBL/GenBank/DDBJ databases">
        <title>Characterization of phylogenetic diversity of novel bifidobacterial species isolated in Czech ZOOs.</title>
        <authorList>
            <person name="Lugli G.A."/>
            <person name="Vera N.B."/>
            <person name="Ventura M."/>
        </authorList>
    </citation>
    <scope>NUCLEOTIDE SEQUENCE [LARGE SCALE GENOMIC DNA]</scope>
    <source>
        <strain evidence="3 4">DSM 109959</strain>
    </source>
</reference>
<protein>
    <submittedName>
        <fullName evidence="3">Pilus assembly protein</fullName>
    </submittedName>
</protein>
<proteinExistence type="predicted"/>
<sequence>MTIAIVWCAILMALAMLIWPRRGSGSENSAARLRVTSSKWTGKSRSAHTEALSGDSAGSVRHVVRHRARDGPLRSGARSDALDSCMSRVGVAQVIAAVIARMNGGGTAMEAFMEQGLRPSAVRRISEPRLRTLFEARRLPDETAPQCAQVAAGVAGAIALSERLGCRAVPCLQAVLEAWSQMRLLHDLRAQAMAVPKATVGLLTALPAITVALGELMGARPLSFLFGSRQGLLCLLLGSCCYVLGLFWMRALLKTVEG</sequence>
<organism evidence="3 4">
    <name type="scientific">Bifidobacterium olomucense</name>
    <dbReference type="NCBI Taxonomy" id="2675324"/>
    <lineage>
        <taxon>Bacteria</taxon>
        <taxon>Bacillati</taxon>
        <taxon>Actinomycetota</taxon>
        <taxon>Actinomycetes</taxon>
        <taxon>Bifidobacteriales</taxon>
        <taxon>Bifidobacteriaceae</taxon>
        <taxon>Bifidobacterium</taxon>
    </lineage>
</organism>
<gene>
    <name evidence="3" type="ORF">G1C97_1533</name>
</gene>
<keyword evidence="2" id="KW-0812">Transmembrane</keyword>
<evidence type="ECO:0000256" key="1">
    <source>
        <dbReference type="SAM" id="MobiDB-lite"/>
    </source>
</evidence>
<dbReference type="EMBL" id="JAAIIG010000006">
    <property type="protein sequence ID" value="NMM98581.1"/>
    <property type="molecule type" value="Genomic_DNA"/>
</dbReference>
<accession>A0A7Y0HWR0</accession>
<dbReference type="Proteomes" id="UP000543419">
    <property type="component" value="Unassembled WGS sequence"/>
</dbReference>
<keyword evidence="2" id="KW-0472">Membrane</keyword>
<feature type="transmembrane region" description="Helical" evidence="2">
    <location>
        <begin position="231"/>
        <end position="253"/>
    </location>
</feature>
<name>A0A7Y0HWR0_9BIFI</name>
<dbReference type="RefSeq" id="WP_277348173.1">
    <property type="nucleotide sequence ID" value="NZ_JAAIIG010000006.1"/>
</dbReference>
<feature type="region of interest" description="Disordered" evidence="1">
    <location>
        <begin position="35"/>
        <end position="59"/>
    </location>
</feature>
<evidence type="ECO:0000313" key="3">
    <source>
        <dbReference type="EMBL" id="NMM98581.1"/>
    </source>
</evidence>
<keyword evidence="4" id="KW-1185">Reference proteome</keyword>
<keyword evidence="2" id="KW-1133">Transmembrane helix</keyword>
<evidence type="ECO:0000313" key="4">
    <source>
        <dbReference type="Proteomes" id="UP000543419"/>
    </source>
</evidence>
<comment type="caution">
    <text evidence="3">The sequence shown here is derived from an EMBL/GenBank/DDBJ whole genome shotgun (WGS) entry which is preliminary data.</text>
</comment>